<dbReference type="PATRIC" id="fig|1075402.3.peg.4709"/>
<feature type="non-terminal residue" evidence="1">
    <location>
        <position position="1"/>
    </location>
</feature>
<gene>
    <name evidence="1" type="ORF">AN216_20410</name>
</gene>
<proteinExistence type="predicted"/>
<dbReference type="EMBL" id="LJGU01000140">
    <property type="protein sequence ID" value="OEU96456.1"/>
    <property type="molecule type" value="Genomic_DNA"/>
</dbReference>
<organism evidence="1 2">
    <name type="scientific">Streptomyces oceani</name>
    <dbReference type="NCBI Taxonomy" id="1075402"/>
    <lineage>
        <taxon>Bacteria</taxon>
        <taxon>Bacillati</taxon>
        <taxon>Actinomycetota</taxon>
        <taxon>Actinomycetes</taxon>
        <taxon>Kitasatosporales</taxon>
        <taxon>Streptomycetaceae</taxon>
        <taxon>Streptomyces</taxon>
    </lineage>
</organism>
<sequence length="220" mass="23394">ARAAALRHLAERADPAALDLVQHAVGSEPTPGVRTSPLPALAASALASFARMRSLSALERARSWAAHREDALGLVAAQLLARRGGRQDAATVLVALRRTIREQGADSDDLWPLVEGTERLAIQCAAPVLRHIYRETASSQLRGHTARALAVTDPAFHGGFAIECLWDCEESTREIAAQYATTGDARVVERLRRLATDPAEEAGVQSAVRGRLSPGAGMVG</sequence>
<accession>A0A1E7JXS8</accession>
<protein>
    <recommendedName>
        <fullName evidence="3">HEAT repeat domain-containing protein</fullName>
    </recommendedName>
</protein>
<name>A0A1E7JXS8_9ACTN</name>
<reference evidence="1 2" key="1">
    <citation type="journal article" date="2016" name="Front. Microbiol.">
        <title>Comparative Genomics Analysis of Streptomyces Species Reveals Their Adaptation to the Marine Environment and Their Diversity at the Genomic Level.</title>
        <authorList>
            <person name="Tian X."/>
            <person name="Zhang Z."/>
            <person name="Yang T."/>
            <person name="Chen M."/>
            <person name="Li J."/>
            <person name="Chen F."/>
            <person name="Yang J."/>
            <person name="Li W."/>
            <person name="Zhang B."/>
            <person name="Zhang Z."/>
            <person name="Wu J."/>
            <person name="Zhang C."/>
            <person name="Long L."/>
            <person name="Xiao J."/>
        </authorList>
    </citation>
    <scope>NUCLEOTIDE SEQUENCE [LARGE SCALE GENOMIC DNA]</scope>
    <source>
        <strain evidence="1 2">SCSIO 02100</strain>
    </source>
</reference>
<dbReference type="AlphaFoldDB" id="A0A1E7JXS8"/>
<comment type="caution">
    <text evidence="1">The sequence shown here is derived from an EMBL/GenBank/DDBJ whole genome shotgun (WGS) entry which is preliminary data.</text>
</comment>
<evidence type="ECO:0000313" key="2">
    <source>
        <dbReference type="Proteomes" id="UP000176101"/>
    </source>
</evidence>
<evidence type="ECO:0000313" key="1">
    <source>
        <dbReference type="EMBL" id="OEU96456.1"/>
    </source>
</evidence>
<evidence type="ECO:0008006" key="3">
    <source>
        <dbReference type="Google" id="ProtNLM"/>
    </source>
</evidence>
<keyword evidence="2" id="KW-1185">Reference proteome</keyword>
<dbReference type="Proteomes" id="UP000176101">
    <property type="component" value="Unassembled WGS sequence"/>
</dbReference>